<protein>
    <submittedName>
        <fullName evidence="1">Uncharacterized protein</fullName>
    </submittedName>
</protein>
<dbReference type="Pfam" id="PF08843">
    <property type="entry name" value="AbiEii"/>
    <property type="match status" value="1"/>
</dbReference>
<organism evidence="1 2">
    <name type="scientific">Candidatus Magasanikbacteria bacterium RIFCSPLOWO2_02_FULL_44_11</name>
    <dbReference type="NCBI Taxonomy" id="1798689"/>
    <lineage>
        <taxon>Bacteria</taxon>
        <taxon>Candidatus Magasanikiibacteriota</taxon>
    </lineage>
</organism>
<sequence length="102" mass="12237">MLDKTDIAVMKITAISQRGRKRDFFDLYWCAINIEPLKNTIKRLKTQYPGIAHNYHHILKSLVYFDDAESDPEPEIYFEVNWKEVKKFYIKEVPIITNEIMR</sequence>
<dbReference type="AlphaFoldDB" id="A0A1F6N994"/>
<proteinExistence type="predicted"/>
<dbReference type="STRING" id="1798689.A3I29_04530"/>
<evidence type="ECO:0000313" key="2">
    <source>
        <dbReference type="Proteomes" id="UP000178726"/>
    </source>
</evidence>
<gene>
    <name evidence="1" type="ORF">A3I29_04530</name>
</gene>
<accession>A0A1F6N994</accession>
<name>A0A1F6N994_9BACT</name>
<dbReference type="InterPro" id="IPR014942">
    <property type="entry name" value="AbiEii"/>
</dbReference>
<comment type="caution">
    <text evidence="1">The sequence shown here is derived from an EMBL/GenBank/DDBJ whole genome shotgun (WGS) entry which is preliminary data.</text>
</comment>
<dbReference type="EMBL" id="MFQK01000043">
    <property type="protein sequence ID" value="OGH80502.1"/>
    <property type="molecule type" value="Genomic_DNA"/>
</dbReference>
<reference evidence="1 2" key="1">
    <citation type="journal article" date="2016" name="Nat. Commun.">
        <title>Thousands of microbial genomes shed light on interconnected biogeochemical processes in an aquifer system.</title>
        <authorList>
            <person name="Anantharaman K."/>
            <person name="Brown C.T."/>
            <person name="Hug L.A."/>
            <person name="Sharon I."/>
            <person name="Castelle C.J."/>
            <person name="Probst A.J."/>
            <person name="Thomas B.C."/>
            <person name="Singh A."/>
            <person name="Wilkins M.J."/>
            <person name="Karaoz U."/>
            <person name="Brodie E.L."/>
            <person name="Williams K.H."/>
            <person name="Hubbard S.S."/>
            <person name="Banfield J.F."/>
        </authorList>
    </citation>
    <scope>NUCLEOTIDE SEQUENCE [LARGE SCALE GENOMIC DNA]</scope>
</reference>
<dbReference type="Proteomes" id="UP000178726">
    <property type="component" value="Unassembled WGS sequence"/>
</dbReference>
<evidence type="ECO:0000313" key="1">
    <source>
        <dbReference type="EMBL" id="OGH80502.1"/>
    </source>
</evidence>